<dbReference type="Proteomes" id="UP001596390">
    <property type="component" value="Unassembled WGS sequence"/>
</dbReference>
<reference evidence="1 2" key="1">
    <citation type="journal article" date="2019" name="Int. J. Syst. Evol. Microbiol.">
        <title>The Global Catalogue of Microorganisms (GCM) 10K type strain sequencing project: providing services to taxonomists for standard genome sequencing and annotation.</title>
        <authorList>
            <consortium name="The Broad Institute Genomics Platform"/>
            <consortium name="The Broad Institute Genome Sequencing Center for Infectious Disease"/>
            <person name="Wu L."/>
            <person name="Ma J."/>
        </authorList>
    </citation>
    <scope>NUCLEOTIDE SEQUENCE [LARGE SCALE GENOMIC DNA]</scope>
    <source>
        <strain evidence="1 2">Q85</strain>
    </source>
</reference>
<keyword evidence="2" id="KW-1185">Reference proteome</keyword>
<sequence length="45" mass="4858">MDIGSQEAVLEAHVDGLEETLPTEELGPAPDVVIEGFHDLADRLE</sequence>
<gene>
    <name evidence="1" type="ORF">ACFQMK_03505</name>
</gene>
<comment type="caution">
    <text evidence="1">The sequence shown here is derived from an EMBL/GenBank/DDBJ whole genome shotgun (WGS) entry which is preliminary data.</text>
</comment>
<name>A0ABD5Y9R2_9EURY</name>
<proteinExistence type="predicted"/>
<dbReference type="RefSeq" id="WP_267662948.1">
    <property type="nucleotide sequence ID" value="NZ_JAODIX010000015.1"/>
</dbReference>
<organism evidence="1 2">
    <name type="scientific">Halorubrum yunnanense</name>
    <dbReference type="NCBI Taxonomy" id="1526162"/>
    <lineage>
        <taxon>Archaea</taxon>
        <taxon>Methanobacteriati</taxon>
        <taxon>Methanobacteriota</taxon>
        <taxon>Stenosarchaea group</taxon>
        <taxon>Halobacteria</taxon>
        <taxon>Halobacteriales</taxon>
        <taxon>Haloferacaceae</taxon>
        <taxon>Halorubrum</taxon>
    </lineage>
</organism>
<evidence type="ECO:0000313" key="2">
    <source>
        <dbReference type="Proteomes" id="UP001596390"/>
    </source>
</evidence>
<evidence type="ECO:0000313" key="1">
    <source>
        <dbReference type="EMBL" id="MFC7185968.1"/>
    </source>
</evidence>
<dbReference type="EMBL" id="JBHSZZ010000015">
    <property type="protein sequence ID" value="MFC7185968.1"/>
    <property type="molecule type" value="Genomic_DNA"/>
</dbReference>
<protein>
    <submittedName>
        <fullName evidence="1">Uncharacterized protein</fullName>
    </submittedName>
</protein>
<accession>A0ABD5Y9R2</accession>
<dbReference type="AlphaFoldDB" id="A0ABD5Y9R2"/>